<evidence type="ECO:0000313" key="1">
    <source>
        <dbReference type="EMBL" id="CAF1137798.1"/>
    </source>
</evidence>
<dbReference type="EMBL" id="CAJNOT010001062">
    <property type="protein sequence ID" value="CAF1137798.1"/>
    <property type="molecule type" value="Genomic_DNA"/>
</dbReference>
<dbReference type="InterPro" id="IPR052709">
    <property type="entry name" value="Transposase-MT_Hybrid"/>
</dbReference>
<reference evidence="1" key="1">
    <citation type="submission" date="2021-02" db="EMBL/GenBank/DDBJ databases">
        <authorList>
            <person name="Nowell W R."/>
        </authorList>
    </citation>
    <scope>NUCLEOTIDE SEQUENCE</scope>
</reference>
<dbReference type="PANTHER" id="PTHR46060:SF1">
    <property type="entry name" value="MARINER MOS1 TRANSPOSASE-LIKE PROTEIN"/>
    <property type="match status" value="1"/>
</dbReference>
<evidence type="ECO:0000313" key="2">
    <source>
        <dbReference type="Proteomes" id="UP000663864"/>
    </source>
</evidence>
<name>A0A814RS22_9BILA</name>
<organism evidence="1 2">
    <name type="scientific">Rotaria sordida</name>
    <dbReference type="NCBI Taxonomy" id="392033"/>
    <lineage>
        <taxon>Eukaryota</taxon>
        <taxon>Metazoa</taxon>
        <taxon>Spiralia</taxon>
        <taxon>Gnathifera</taxon>
        <taxon>Rotifera</taxon>
        <taxon>Eurotatoria</taxon>
        <taxon>Bdelloidea</taxon>
        <taxon>Philodinida</taxon>
        <taxon>Philodinidae</taxon>
        <taxon>Rotaria</taxon>
    </lineage>
</organism>
<accession>A0A814RS22</accession>
<evidence type="ECO:0008006" key="3">
    <source>
        <dbReference type="Google" id="ProtNLM"/>
    </source>
</evidence>
<comment type="caution">
    <text evidence="1">The sequence shown here is derived from an EMBL/GenBank/DDBJ whole genome shotgun (WGS) entry which is preliminary data.</text>
</comment>
<dbReference type="AlphaFoldDB" id="A0A814RS22"/>
<proteinExistence type="predicted"/>
<sequence>MYKEKCRFYIKVRTGLNIEAITIHDELSTVFGDEVSFFRTVTRWPQWIHEDQQEIEDEERPDRSVNEITAENIEQVDSIINNHSHVTIEELQEQTALSYSTVHRILFYHFKLRKFTARYIPK</sequence>
<dbReference type="Proteomes" id="UP000663864">
    <property type="component" value="Unassembled WGS sequence"/>
</dbReference>
<dbReference type="PANTHER" id="PTHR46060">
    <property type="entry name" value="MARINER MOS1 TRANSPOSASE-LIKE PROTEIN"/>
    <property type="match status" value="1"/>
</dbReference>
<gene>
    <name evidence="1" type="ORF">ZHD862_LOCUS19478</name>
</gene>
<protein>
    <recommendedName>
        <fullName evidence="3">Mos1 transposase HTH domain-containing protein</fullName>
    </recommendedName>
</protein>